<dbReference type="OMA" id="ATYISWA"/>
<dbReference type="GeneID" id="118417220"/>
<feature type="region of interest" description="Disordered" evidence="12">
    <location>
        <begin position="1"/>
        <end position="61"/>
    </location>
</feature>
<feature type="compositionally biased region" description="Pro residues" evidence="12">
    <location>
        <begin position="43"/>
        <end position="58"/>
    </location>
</feature>
<evidence type="ECO:0000313" key="13">
    <source>
        <dbReference type="Proteomes" id="UP000001554"/>
    </source>
</evidence>
<dbReference type="GO" id="GO:0031902">
    <property type="term" value="C:late endosome membrane"/>
    <property type="evidence" value="ECO:0000318"/>
    <property type="project" value="GO_Central"/>
</dbReference>
<dbReference type="EC" id="3.1.3.78" evidence="4 11"/>
<evidence type="ECO:0000256" key="9">
    <source>
        <dbReference type="ARBA" id="ARBA00023136"/>
    </source>
</evidence>
<accession>A0A9J7MTW2</accession>
<keyword evidence="5 11" id="KW-0812">Transmembrane</keyword>
<dbReference type="InterPro" id="IPR019178">
    <property type="entry name" value="PtdIns-P2-Ptase"/>
</dbReference>
<dbReference type="PANTHER" id="PTHR21014">
    <property type="entry name" value="PHOSPHATIDYLINOSITOL-4,5-BISPHOSPHATE 4-PHOSPHATASE"/>
    <property type="match status" value="1"/>
</dbReference>
<dbReference type="OrthoDB" id="9939933at2759"/>
<evidence type="ECO:0000256" key="5">
    <source>
        <dbReference type="ARBA" id="ARBA00022692"/>
    </source>
</evidence>
<evidence type="ECO:0000256" key="10">
    <source>
        <dbReference type="ARBA" id="ARBA00023228"/>
    </source>
</evidence>
<keyword evidence="9 11" id="KW-0472">Membrane</keyword>
<evidence type="ECO:0000256" key="6">
    <source>
        <dbReference type="ARBA" id="ARBA00022753"/>
    </source>
</evidence>
<feature type="transmembrane region" description="Helical" evidence="11">
    <location>
        <begin position="197"/>
        <end position="216"/>
    </location>
</feature>
<keyword evidence="8 11" id="KW-1133">Transmembrane helix</keyword>
<keyword evidence="13" id="KW-1185">Reference proteome</keyword>
<reference evidence="13" key="1">
    <citation type="journal article" date="2020" name="Nat. Ecol. Evol.">
        <title>Deeply conserved synteny resolves early events in vertebrate evolution.</title>
        <authorList>
            <person name="Simakov O."/>
            <person name="Marletaz F."/>
            <person name="Yue J.X."/>
            <person name="O'Connell B."/>
            <person name="Jenkins J."/>
            <person name="Brandt A."/>
            <person name="Calef R."/>
            <person name="Tung C.H."/>
            <person name="Huang T.K."/>
            <person name="Schmutz J."/>
            <person name="Satoh N."/>
            <person name="Yu J.K."/>
            <person name="Putnam N.H."/>
            <person name="Green R.E."/>
            <person name="Rokhsar D.S."/>
        </authorList>
    </citation>
    <scope>NUCLEOTIDE SEQUENCE [LARGE SCALE GENOMIC DNA]</scope>
    <source>
        <strain evidence="13">S238N-H82</strain>
    </source>
</reference>
<dbReference type="KEGG" id="bfo:118417220"/>
<keyword evidence="10 11" id="KW-0458">Lysosome</keyword>
<evidence type="ECO:0000256" key="2">
    <source>
        <dbReference type="ARBA" id="ARBA00004107"/>
    </source>
</evidence>
<dbReference type="GO" id="GO:0034597">
    <property type="term" value="F:phosphatidylinositol-4,5-bisphosphate 4-phosphatase activity"/>
    <property type="evidence" value="ECO:0000318"/>
    <property type="project" value="GO_Central"/>
</dbReference>
<dbReference type="RefSeq" id="XP_035678574.1">
    <property type="nucleotide sequence ID" value="XM_035822681.1"/>
</dbReference>
<proteinExistence type="predicted"/>
<dbReference type="GO" id="GO:0046856">
    <property type="term" value="P:phosphatidylinositol dephosphorylation"/>
    <property type="evidence" value="ECO:0000318"/>
    <property type="project" value="GO_Central"/>
</dbReference>
<name>A0A9J7MTW2_BRAFL</name>
<keyword evidence="7 11" id="KW-0378">Hydrolase</keyword>
<evidence type="ECO:0000313" key="14">
    <source>
        <dbReference type="RefSeq" id="XP_035678574.1"/>
    </source>
</evidence>
<dbReference type="GO" id="GO:0005765">
    <property type="term" value="C:lysosomal membrane"/>
    <property type="evidence" value="ECO:0000318"/>
    <property type="project" value="GO_Central"/>
</dbReference>
<organism evidence="13 14">
    <name type="scientific">Branchiostoma floridae</name>
    <name type="common">Florida lancelet</name>
    <name type="synonym">Amphioxus</name>
    <dbReference type="NCBI Taxonomy" id="7739"/>
    <lineage>
        <taxon>Eukaryota</taxon>
        <taxon>Metazoa</taxon>
        <taxon>Chordata</taxon>
        <taxon>Cephalochordata</taxon>
        <taxon>Leptocardii</taxon>
        <taxon>Amphioxiformes</taxon>
        <taxon>Branchiostomatidae</taxon>
        <taxon>Branchiostoma</taxon>
    </lineage>
</organism>
<feature type="transmembrane region" description="Helical" evidence="11">
    <location>
        <begin position="228"/>
        <end position="248"/>
    </location>
</feature>
<dbReference type="PANTHER" id="PTHR21014:SF6">
    <property type="entry name" value="PHOSPHATIDYLINOSITOL-4,5-BISPHOSPHATE 4-PHOSPHATASE"/>
    <property type="match status" value="1"/>
</dbReference>
<comment type="catalytic activity">
    <reaction evidence="1 11">
        <text>a 1,2-diacyl-sn-glycero-3-phospho-(1D-myo-inositol-4,5-bisphosphate) + H2O = a 1,2-diacyl-sn-glycero-3-phospho-(1D-myo-inositol-5-phosphate) + phosphate</text>
        <dbReference type="Rhea" id="RHEA:25674"/>
        <dbReference type="ChEBI" id="CHEBI:15377"/>
        <dbReference type="ChEBI" id="CHEBI:43474"/>
        <dbReference type="ChEBI" id="CHEBI:57795"/>
        <dbReference type="ChEBI" id="CHEBI:58456"/>
        <dbReference type="EC" id="3.1.3.78"/>
    </reaction>
</comment>
<protein>
    <recommendedName>
        <fullName evidence="4 11">Phosphatidylinositol-4,5-bisphosphate 4-phosphatase</fullName>
        <ecNumber evidence="4 11">3.1.3.78</ecNumber>
    </recommendedName>
</protein>
<dbReference type="Pfam" id="PF09788">
    <property type="entry name" value="Tmemb_55A"/>
    <property type="match status" value="1"/>
</dbReference>
<evidence type="ECO:0000256" key="12">
    <source>
        <dbReference type="SAM" id="MobiDB-lite"/>
    </source>
</evidence>
<comment type="function">
    <text evidence="11">Catalyzes the hydrolysis of phosphatidylinositol-4,5-bisphosphate (PtdIns-4,5-P2) to phosphatidylinositol-4-phosphate (PtdIns-4-P).</text>
</comment>
<dbReference type="Proteomes" id="UP000001554">
    <property type="component" value="Chromosome 6"/>
</dbReference>
<evidence type="ECO:0000256" key="3">
    <source>
        <dbReference type="ARBA" id="ARBA00004155"/>
    </source>
</evidence>
<dbReference type="AlphaFoldDB" id="A0A9J7MTW2"/>
<comment type="subcellular location">
    <subcellularLocation>
        <location evidence="2 11">Late endosome membrane</location>
        <topology evidence="2 11">Multi-pass membrane protein</topology>
    </subcellularLocation>
    <subcellularLocation>
        <location evidence="3 11">Lysosome membrane</location>
        <topology evidence="3 11">Multi-pass membrane protein</topology>
    </subcellularLocation>
</comment>
<evidence type="ECO:0000256" key="8">
    <source>
        <dbReference type="ARBA" id="ARBA00022989"/>
    </source>
</evidence>
<reference evidence="14" key="2">
    <citation type="submission" date="2025-08" db="UniProtKB">
        <authorList>
            <consortium name="RefSeq"/>
        </authorList>
    </citation>
    <scope>IDENTIFICATION</scope>
    <source>
        <strain evidence="14">S238N-H82</strain>
        <tissue evidence="14">Testes</tissue>
    </source>
</reference>
<evidence type="ECO:0000256" key="4">
    <source>
        <dbReference type="ARBA" id="ARBA00012936"/>
    </source>
</evidence>
<dbReference type="GO" id="GO:0030670">
    <property type="term" value="C:phagocytic vesicle membrane"/>
    <property type="evidence" value="ECO:0000318"/>
    <property type="project" value="GO_Central"/>
</dbReference>
<evidence type="ECO:0000256" key="7">
    <source>
        <dbReference type="ARBA" id="ARBA00022801"/>
    </source>
</evidence>
<keyword evidence="6 11" id="KW-0967">Endosome</keyword>
<evidence type="ECO:0000256" key="1">
    <source>
        <dbReference type="ARBA" id="ARBA00001261"/>
    </source>
</evidence>
<gene>
    <name evidence="14" type="primary">LOC118417220</name>
</gene>
<evidence type="ECO:0000256" key="11">
    <source>
        <dbReference type="RuleBase" id="RU365008"/>
    </source>
</evidence>
<sequence length="261" mass="27496">MADGEEERSPLLGGEKSPEQAPLSPPGYPSSGGNGIPSSIPVGPVPPILPDEQPPPYTPTADGGIPTINCRVCQAPVSLEGKLHQHVVKCTSCNEATPIKTAPPGKKYVRCPCNCLLICKSTSRKIACPRPNCKRIISLDGGGGAMAPPIPPAGGTRVICGHCSMTFMFTSTTNALSRCPHCRKVSSVGSSYARRKCTICVVLGMIFILAGIGVTVGTYELARQQGGIYFAWVGAFIIGILFLIRACYYGTLKVSYIQTSP</sequence>
<dbReference type="GO" id="GO:0005886">
    <property type="term" value="C:plasma membrane"/>
    <property type="evidence" value="ECO:0000318"/>
    <property type="project" value="GO_Central"/>
</dbReference>